<feature type="transmembrane region" description="Helical" evidence="5">
    <location>
        <begin position="438"/>
        <end position="456"/>
    </location>
</feature>
<feature type="transmembrane region" description="Helical" evidence="5">
    <location>
        <begin position="179"/>
        <end position="198"/>
    </location>
</feature>
<feature type="transmembrane region" description="Helical" evidence="5">
    <location>
        <begin position="23"/>
        <end position="41"/>
    </location>
</feature>
<feature type="transmembrane region" description="Helical" evidence="5">
    <location>
        <begin position="227"/>
        <end position="242"/>
    </location>
</feature>
<keyword evidence="4 5" id="KW-0472">Membrane</keyword>
<feature type="transmembrane region" description="Helical" evidence="5">
    <location>
        <begin position="462"/>
        <end position="480"/>
    </location>
</feature>
<name>A0AAV4LD25_9BACL</name>
<comment type="subcellular location">
    <subcellularLocation>
        <location evidence="1">Membrane</location>
        <topology evidence="1">Multi-pass membrane protein</topology>
    </subcellularLocation>
</comment>
<dbReference type="PANTHER" id="PTHR37422">
    <property type="entry name" value="TEICHURONIC ACID BIOSYNTHESIS PROTEIN TUAE"/>
    <property type="match status" value="1"/>
</dbReference>
<dbReference type="AlphaFoldDB" id="A0AAV4LD25"/>
<evidence type="ECO:0000259" key="6">
    <source>
        <dbReference type="Pfam" id="PF04932"/>
    </source>
</evidence>
<dbReference type="InterPro" id="IPR051533">
    <property type="entry name" value="WaaL-like"/>
</dbReference>
<organism evidence="7 8">
    <name type="scientific">Collibacillus ludicampi</name>
    <dbReference type="NCBI Taxonomy" id="2771369"/>
    <lineage>
        <taxon>Bacteria</taxon>
        <taxon>Bacillati</taxon>
        <taxon>Bacillota</taxon>
        <taxon>Bacilli</taxon>
        <taxon>Bacillales</taxon>
        <taxon>Alicyclobacillaceae</taxon>
        <taxon>Collibacillus</taxon>
    </lineage>
</organism>
<feature type="transmembrane region" description="Helical" evidence="5">
    <location>
        <begin position="77"/>
        <end position="95"/>
    </location>
</feature>
<dbReference type="InterPro" id="IPR011990">
    <property type="entry name" value="TPR-like_helical_dom_sf"/>
</dbReference>
<accession>A0AAV4LD25</accession>
<sequence length="785" mass="88662">MIQDLTSIGGSIRAIEAPKTTPAFYYMVALLFIIFPLWNGLFFDPSFMSASIYWSIIVIIAFIWLKQNRLKVSGWNFVDYLVLSYFAVYFFSALGPANVEYAVLGLVRGISYILFYLVIRVLVSTDDKKQIIINGLIISGVLFGLYGLSNGFGTLKINGAIFDLQMRRLASNFEYPNTFAIYQGITFLFAVVMSSYVAEQSKRKYLYNIAGFIIIVALILTYSRGTWLVLAGMLLCMLLISPKENKGKILLNILIPIIIVLITLSFLSKATLAQRQLLGWSSLILGIVGVTIFTGLTSLLKKRLTSRQWKFGAFGFGSVLVVIAVALIMKHGLPQNFVQRITSINLQQFSVVQRFLFYRDGLKILSEHPLFGAGPNAWEALWQRYQSYPYTSRQSHSYLIDIIMSVGVVGFLLFIAMIVCTLWVAIRIYRKQHVRNRLITDGLIISLLGLLAHGAIDFDFSYGTINFLMWLLIALLLPKLSIQQENILARHVHVPAFQKGLTVLGVMFSVVISVVACGFLLSDHYMKKANANEKDPEVALNAAENAVALAPYRASAWLTQARFDEMMYKKNNKESLKKDINSSAQNAASIASHDPEILRQAGLLIGSYGDGLQAVDVLKKSWENGRYHIQYPEQYMVYTDVLGTQLYQKDKNKAKNFFQETLNTYHDIEQRIANFKNLPPVLKPEYPYDLTPAMHLYAGESAFYLGQYDEAKRLVEPLLTMQGVSEQDKEKAKVILVAIQTKKGKVVDNSFLEQIKGNKRMKQYFDQLKNIDAEKKNLMISRGGE</sequence>
<feature type="transmembrane region" description="Helical" evidence="5">
    <location>
        <begin position="47"/>
        <end position="65"/>
    </location>
</feature>
<dbReference type="Gene3D" id="1.25.40.10">
    <property type="entry name" value="Tetratricopeptide repeat domain"/>
    <property type="match status" value="1"/>
</dbReference>
<reference evidence="7" key="1">
    <citation type="journal article" date="2023" name="Int. J. Syst. Evol. Microbiol.">
        <title>Collibacillus ludicampi gen. nov., sp. nov., a new soil bacterium of the family Alicyclobacillaceae.</title>
        <authorList>
            <person name="Jojima T."/>
            <person name="Ioku Y."/>
            <person name="Fukuta Y."/>
            <person name="Shirasaka N."/>
            <person name="Matsumura Y."/>
            <person name="Mori M."/>
        </authorList>
    </citation>
    <scope>NUCLEOTIDE SEQUENCE</scope>
    <source>
        <strain evidence="7">TP075</strain>
    </source>
</reference>
<evidence type="ECO:0000256" key="5">
    <source>
        <dbReference type="SAM" id="Phobius"/>
    </source>
</evidence>
<feature type="transmembrane region" description="Helical" evidence="5">
    <location>
        <begin position="311"/>
        <end position="329"/>
    </location>
</feature>
<feature type="transmembrane region" description="Helical" evidence="5">
    <location>
        <begin position="101"/>
        <end position="119"/>
    </location>
</feature>
<dbReference type="EMBL" id="BOQE01000001">
    <property type="protein sequence ID" value="GIM45668.1"/>
    <property type="molecule type" value="Genomic_DNA"/>
</dbReference>
<evidence type="ECO:0000256" key="3">
    <source>
        <dbReference type="ARBA" id="ARBA00022989"/>
    </source>
</evidence>
<dbReference type="Pfam" id="PF04932">
    <property type="entry name" value="Wzy_C"/>
    <property type="match status" value="1"/>
</dbReference>
<gene>
    <name evidence="7" type="ORF">DNHGIG_12170</name>
</gene>
<feature type="domain" description="O-antigen ligase-related" evidence="6">
    <location>
        <begin position="210"/>
        <end position="415"/>
    </location>
</feature>
<proteinExistence type="predicted"/>
<feature type="transmembrane region" description="Helical" evidence="5">
    <location>
        <begin position="279"/>
        <end position="299"/>
    </location>
</feature>
<evidence type="ECO:0000313" key="7">
    <source>
        <dbReference type="EMBL" id="GIM45668.1"/>
    </source>
</evidence>
<keyword evidence="3 5" id="KW-1133">Transmembrane helix</keyword>
<evidence type="ECO:0000256" key="4">
    <source>
        <dbReference type="ARBA" id="ARBA00023136"/>
    </source>
</evidence>
<protein>
    <recommendedName>
        <fullName evidence="6">O-antigen ligase-related domain-containing protein</fullName>
    </recommendedName>
</protein>
<feature type="transmembrane region" description="Helical" evidence="5">
    <location>
        <begin position="501"/>
        <end position="521"/>
    </location>
</feature>
<dbReference type="Proteomes" id="UP001057291">
    <property type="component" value="Unassembled WGS sequence"/>
</dbReference>
<dbReference type="RefSeq" id="WP_282198848.1">
    <property type="nucleotide sequence ID" value="NZ_BOQE01000001.1"/>
</dbReference>
<dbReference type="InterPro" id="IPR007016">
    <property type="entry name" value="O-antigen_ligase-rel_domated"/>
</dbReference>
<dbReference type="GO" id="GO:0016020">
    <property type="term" value="C:membrane"/>
    <property type="evidence" value="ECO:0007669"/>
    <property type="project" value="UniProtKB-SubCell"/>
</dbReference>
<keyword evidence="2 5" id="KW-0812">Transmembrane</keyword>
<evidence type="ECO:0000313" key="8">
    <source>
        <dbReference type="Proteomes" id="UP001057291"/>
    </source>
</evidence>
<feature type="transmembrane region" description="Helical" evidence="5">
    <location>
        <begin position="131"/>
        <end position="149"/>
    </location>
</feature>
<evidence type="ECO:0000256" key="1">
    <source>
        <dbReference type="ARBA" id="ARBA00004141"/>
    </source>
</evidence>
<evidence type="ECO:0000256" key="2">
    <source>
        <dbReference type="ARBA" id="ARBA00022692"/>
    </source>
</evidence>
<feature type="transmembrane region" description="Helical" evidence="5">
    <location>
        <begin position="402"/>
        <end position="426"/>
    </location>
</feature>
<dbReference type="PANTHER" id="PTHR37422:SF13">
    <property type="entry name" value="LIPOPOLYSACCHARIDE BIOSYNTHESIS PROTEIN PA4999-RELATED"/>
    <property type="match status" value="1"/>
</dbReference>
<keyword evidence="8" id="KW-1185">Reference proteome</keyword>
<feature type="transmembrane region" description="Helical" evidence="5">
    <location>
        <begin position="249"/>
        <end position="267"/>
    </location>
</feature>
<feature type="transmembrane region" description="Helical" evidence="5">
    <location>
        <begin position="205"/>
        <end position="221"/>
    </location>
</feature>
<comment type="caution">
    <text evidence="7">The sequence shown here is derived from an EMBL/GenBank/DDBJ whole genome shotgun (WGS) entry which is preliminary data.</text>
</comment>